<name>A0A1H9C3X9_9ACTN</name>
<protein>
    <recommendedName>
        <fullName evidence="8">Probable membrane transporter protein</fullName>
    </recommendedName>
</protein>
<accession>A0A1H9C3X9</accession>
<feature type="transmembrane region" description="Helical" evidence="8">
    <location>
        <begin position="74"/>
        <end position="92"/>
    </location>
</feature>
<dbReference type="Proteomes" id="UP000199055">
    <property type="component" value="Unassembled WGS sequence"/>
</dbReference>
<dbReference type="PANTHER" id="PTHR30269:SF38">
    <property type="entry name" value="SULFITE EXPORTER TAUE_SAFE"/>
    <property type="match status" value="1"/>
</dbReference>
<keyword evidence="6 8" id="KW-1133">Transmembrane helix</keyword>
<evidence type="ECO:0000313" key="10">
    <source>
        <dbReference type="Proteomes" id="UP000199055"/>
    </source>
</evidence>
<evidence type="ECO:0000313" key="9">
    <source>
        <dbReference type="EMBL" id="SEP95794.1"/>
    </source>
</evidence>
<comment type="subcellular location">
    <subcellularLocation>
        <location evidence="1 8">Cell membrane</location>
        <topology evidence="1 8">Multi-pass membrane protein</topology>
    </subcellularLocation>
</comment>
<evidence type="ECO:0000256" key="8">
    <source>
        <dbReference type="RuleBase" id="RU363041"/>
    </source>
</evidence>
<dbReference type="STRING" id="403935.SAMN05216481_10325"/>
<dbReference type="InterPro" id="IPR002781">
    <property type="entry name" value="TM_pro_TauE-like"/>
</dbReference>
<evidence type="ECO:0000256" key="7">
    <source>
        <dbReference type="ARBA" id="ARBA00023136"/>
    </source>
</evidence>
<comment type="similarity">
    <text evidence="2 8">Belongs to the 4-toluene sulfonate uptake permease (TSUP) (TC 2.A.102) family.</text>
</comment>
<keyword evidence="10" id="KW-1185">Reference proteome</keyword>
<gene>
    <name evidence="9" type="ORF">SAMN05216481_10325</name>
</gene>
<evidence type="ECO:0000256" key="1">
    <source>
        <dbReference type="ARBA" id="ARBA00004651"/>
    </source>
</evidence>
<feature type="transmembrane region" description="Helical" evidence="8">
    <location>
        <begin position="98"/>
        <end position="118"/>
    </location>
</feature>
<organism evidence="9 10">
    <name type="scientific">Streptomyces radiopugnans</name>
    <dbReference type="NCBI Taxonomy" id="403935"/>
    <lineage>
        <taxon>Bacteria</taxon>
        <taxon>Bacillati</taxon>
        <taxon>Actinomycetota</taxon>
        <taxon>Actinomycetes</taxon>
        <taxon>Kitasatosporales</taxon>
        <taxon>Streptomycetaceae</taxon>
        <taxon>Streptomyces</taxon>
    </lineage>
</organism>
<feature type="transmembrane region" description="Helical" evidence="8">
    <location>
        <begin position="196"/>
        <end position="217"/>
    </location>
</feature>
<evidence type="ECO:0000256" key="3">
    <source>
        <dbReference type="ARBA" id="ARBA00022448"/>
    </source>
</evidence>
<dbReference type="InterPro" id="IPR052017">
    <property type="entry name" value="TSUP"/>
</dbReference>
<keyword evidence="7 8" id="KW-0472">Membrane</keyword>
<evidence type="ECO:0000256" key="4">
    <source>
        <dbReference type="ARBA" id="ARBA00022475"/>
    </source>
</evidence>
<feature type="transmembrane region" description="Helical" evidence="8">
    <location>
        <begin position="229"/>
        <end position="249"/>
    </location>
</feature>
<reference evidence="9 10" key="1">
    <citation type="submission" date="2016-10" db="EMBL/GenBank/DDBJ databases">
        <authorList>
            <person name="de Groot N.N."/>
        </authorList>
    </citation>
    <scope>NUCLEOTIDE SEQUENCE [LARGE SCALE GENOMIC DNA]</scope>
    <source>
        <strain evidence="9 10">CGMCC 4.3519</strain>
    </source>
</reference>
<dbReference type="RefSeq" id="WP_093656898.1">
    <property type="nucleotide sequence ID" value="NZ_FOET01000003.1"/>
</dbReference>
<dbReference type="Pfam" id="PF01925">
    <property type="entry name" value="TauE"/>
    <property type="match status" value="1"/>
</dbReference>
<keyword evidence="4 8" id="KW-1003">Cell membrane</keyword>
<dbReference type="PANTHER" id="PTHR30269">
    <property type="entry name" value="TRANSMEMBRANE PROTEIN YFCA"/>
    <property type="match status" value="1"/>
</dbReference>
<dbReference type="GO" id="GO:0005886">
    <property type="term" value="C:plasma membrane"/>
    <property type="evidence" value="ECO:0007669"/>
    <property type="project" value="UniProtKB-SubCell"/>
</dbReference>
<dbReference type="AlphaFoldDB" id="A0A1H9C3X9"/>
<keyword evidence="5 8" id="KW-0812">Transmembrane</keyword>
<proteinExistence type="inferred from homology"/>
<dbReference type="EMBL" id="FOET01000003">
    <property type="protein sequence ID" value="SEP95794.1"/>
    <property type="molecule type" value="Genomic_DNA"/>
</dbReference>
<evidence type="ECO:0000256" key="5">
    <source>
        <dbReference type="ARBA" id="ARBA00022692"/>
    </source>
</evidence>
<sequence length="250" mass="24718">MSIGPEQLAAVGLLALVAHGLKGLTGFGPATLFVPVASLLFGQPTAVAASGVLDATSGAALTAADRSVRRVREGLLTGVFMAVGTVAGVVALTRVPEAVAAAALVLAVLAGLFSVVDAGRRGPVRESRPLDARDGAAGLLAGFVGGLTGVGGPPLVVHLQRVLTPHDLRAVVTRVLLVSAVVRVATFLAVGDDAQVADALLLAAVCLPPQLAGLLAGTRISRRTSPARLAAVNGAVVAVSVLLAALGALL</sequence>
<feature type="transmembrane region" description="Helical" evidence="8">
    <location>
        <begin position="30"/>
        <end position="53"/>
    </location>
</feature>
<evidence type="ECO:0000256" key="6">
    <source>
        <dbReference type="ARBA" id="ARBA00022989"/>
    </source>
</evidence>
<keyword evidence="3" id="KW-0813">Transport</keyword>
<evidence type="ECO:0000256" key="2">
    <source>
        <dbReference type="ARBA" id="ARBA00009142"/>
    </source>
</evidence>